<reference evidence="1" key="1">
    <citation type="submission" date="2014-11" db="EMBL/GenBank/DDBJ databases">
        <authorList>
            <person name="Amaro Gonzalez C."/>
        </authorList>
    </citation>
    <scope>NUCLEOTIDE SEQUENCE</scope>
</reference>
<proteinExistence type="predicted"/>
<reference evidence="1" key="2">
    <citation type="journal article" date="2015" name="Fish Shellfish Immunol.">
        <title>Early steps in the European eel (Anguilla anguilla)-Vibrio vulnificus interaction in the gills: Role of the RtxA13 toxin.</title>
        <authorList>
            <person name="Callol A."/>
            <person name="Pajuelo D."/>
            <person name="Ebbesson L."/>
            <person name="Teles M."/>
            <person name="MacKenzie S."/>
            <person name="Amaro C."/>
        </authorList>
    </citation>
    <scope>NUCLEOTIDE SEQUENCE</scope>
</reference>
<accession>A0A0E9TP32</accession>
<sequence>MVNFSTSRNLSCWSKILRPFLHQTFAESFVDSKKLKDS</sequence>
<dbReference type="AlphaFoldDB" id="A0A0E9TP32"/>
<evidence type="ECO:0000313" key="1">
    <source>
        <dbReference type="EMBL" id="JAH55464.1"/>
    </source>
</evidence>
<protein>
    <submittedName>
        <fullName evidence="1">Uncharacterized protein</fullName>
    </submittedName>
</protein>
<name>A0A0E9TP32_ANGAN</name>
<organism evidence="1">
    <name type="scientific">Anguilla anguilla</name>
    <name type="common">European freshwater eel</name>
    <name type="synonym">Muraena anguilla</name>
    <dbReference type="NCBI Taxonomy" id="7936"/>
    <lineage>
        <taxon>Eukaryota</taxon>
        <taxon>Metazoa</taxon>
        <taxon>Chordata</taxon>
        <taxon>Craniata</taxon>
        <taxon>Vertebrata</taxon>
        <taxon>Euteleostomi</taxon>
        <taxon>Actinopterygii</taxon>
        <taxon>Neopterygii</taxon>
        <taxon>Teleostei</taxon>
        <taxon>Anguilliformes</taxon>
        <taxon>Anguillidae</taxon>
        <taxon>Anguilla</taxon>
    </lineage>
</organism>
<dbReference type="EMBL" id="GBXM01053113">
    <property type="protein sequence ID" value="JAH55464.1"/>
    <property type="molecule type" value="Transcribed_RNA"/>
</dbReference>